<proteinExistence type="predicted"/>
<sequence>MAIEAHKCNQPGCKGFVVFENADFDLKDIPLDDKYSCYAFNRPHCSECDKEFLVIPHYIVIDVKDKDLGDWEQIDSACITAVERRQKQIKFECETDPRKRIEMYIERCGYTYSVADILQGYKEKMDHGYVSYTMKDCISKLENEIKQILVCEQV</sequence>
<dbReference type="EMBL" id="JARLKY010000147">
    <property type="protein sequence ID" value="MEC0232657.1"/>
    <property type="molecule type" value="Genomic_DNA"/>
</dbReference>
<gene>
    <name evidence="1" type="ORF">P4I72_36710</name>
</gene>
<dbReference type="Proteomes" id="UP001338137">
    <property type="component" value="Unassembled WGS sequence"/>
</dbReference>
<evidence type="ECO:0008006" key="3">
    <source>
        <dbReference type="Google" id="ProtNLM"/>
    </source>
</evidence>
<evidence type="ECO:0000313" key="2">
    <source>
        <dbReference type="Proteomes" id="UP001338137"/>
    </source>
</evidence>
<keyword evidence="2" id="KW-1185">Reference proteome</keyword>
<protein>
    <recommendedName>
        <fullName evidence="3">CpXC domain-containing protein</fullName>
    </recommendedName>
</protein>
<organism evidence="1 2">
    <name type="scientific">Paenibacillus alba</name>
    <dbReference type="NCBI Taxonomy" id="1197127"/>
    <lineage>
        <taxon>Bacteria</taxon>
        <taxon>Bacillati</taxon>
        <taxon>Bacillota</taxon>
        <taxon>Bacilli</taxon>
        <taxon>Bacillales</taxon>
        <taxon>Paenibacillaceae</taxon>
        <taxon>Paenibacillus</taxon>
    </lineage>
</organism>
<evidence type="ECO:0000313" key="1">
    <source>
        <dbReference type="EMBL" id="MEC0232657.1"/>
    </source>
</evidence>
<dbReference type="RefSeq" id="WP_326076863.1">
    <property type="nucleotide sequence ID" value="NZ_JARLKY010000147.1"/>
</dbReference>
<comment type="caution">
    <text evidence="1">The sequence shown here is derived from an EMBL/GenBank/DDBJ whole genome shotgun (WGS) entry which is preliminary data.</text>
</comment>
<accession>A0ABU6GEM1</accession>
<name>A0ABU6GEM1_9BACL</name>
<reference evidence="1 2" key="1">
    <citation type="submission" date="2023-03" db="EMBL/GenBank/DDBJ databases">
        <title>Bacillus Genome Sequencing.</title>
        <authorList>
            <person name="Dunlap C."/>
        </authorList>
    </citation>
    <scope>NUCLEOTIDE SEQUENCE [LARGE SCALE GENOMIC DNA]</scope>
    <source>
        <strain evidence="1 2">BD-533</strain>
    </source>
</reference>